<feature type="domain" description="PurM-like C-terminal" evidence="3">
    <location>
        <begin position="187"/>
        <end position="292"/>
    </location>
</feature>
<keyword evidence="1" id="KW-0784">Thiamine biosynthesis</keyword>
<comment type="caution">
    <text evidence="4">The sequence shown here is derived from an EMBL/GenBank/DDBJ whole genome shotgun (WGS) entry which is preliminary data.</text>
</comment>
<dbReference type="Pfam" id="PF00586">
    <property type="entry name" value="AIRS"/>
    <property type="match status" value="1"/>
</dbReference>
<dbReference type="CDD" id="cd02192">
    <property type="entry name" value="PurM-like3"/>
    <property type="match status" value="1"/>
</dbReference>
<feature type="domain" description="PurM-like N-terminal" evidence="2">
    <location>
        <begin position="41"/>
        <end position="146"/>
    </location>
</feature>
<proteinExistence type="predicted"/>
<dbReference type="Pfam" id="PF02769">
    <property type="entry name" value="AIRS_C"/>
    <property type="match status" value="1"/>
</dbReference>
<evidence type="ECO:0000313" key="4">
    <source>
        <dbReference type="EMBL" id="GLR69806.1"/>
    </source>
</evidence>
<dbReference type="InterPro" id="IPR036676">
    <property type="entry name" value="PurM-like_C_sf"/>
</dbReference>
<dbReference type="SUPFAM" id="SSF56042">
    <property type="entry name" value="PurM C-terminal domain-like"/>
    <property type="match status" value="1"/>
</dbReference>
<dbReference type="NCBIfam" id="TIGR04049">
    <property type="entry name" value="AIR_rel_sll0787"/>
    <property type="match status" value="1"/>
</dbReference>
<dbReference type="InterPro" id="IPR011413">
    <property type="entry name" value="UCP036540_AIR"/>
</dbReference>
<evidence type="ECO:0000313" key="5">
    <source>
        <dbReference type="Proteomes" id="UP001156601"/>
    </source>
</evidence>
<organism evidence="4 5">
    <name type="scientific">Agaribacter marinus</name>
    <dbReference type="NCBI Taxonomy" id="1431249"/>
    <lineage>
        <taxon>Bacteria</taxon>
        <taxon>Pseudomonadati</taxon>
        <taxon>Pseudomonadota</taxon>
        <taxon>Gammaproteobacteria</taxon>
        <taxon>Alteromonadales</taxon>
        <taxon>Alteromonadaceae</taxon>
        <taxon>Agaribacter</taxon>
    </lineage>
</organism>
<dbReference type="AlphaFoldDB" id="A0AA37SY07"/>
<reference evidence="4" key="2">
    <citation type="submission" date="2023-01" db="EMBL/GenBank/DDBJ databases">
        <title>Draft genome sequence of Agaribacter marinus strain NBRC 110023.</title>
        <authorList>
            <person name="Sun Q."/>
            <person name="Mori K."/>
        </authorList>
    </citation>
    <scope>NUCLEOTIDE SEQUENCE</scope>
    <source>
        <strain evidence="4">NBRC 110023</strain>
    </source>
</reference>
<dbReference type="PANTHER" id="PTHR30270">
    <property type="entry name" value="THIAMINE-MONOPHOSPHATE KINASE"/>
    <property type="match status" value="1"/>
</dbReference>
<dbReference type="InterPro" id="IPR016188">
    <property type="entry name" value="PurM-like_N"/>
</dbReference>
<protein>
    <submittedName>
        <fullName evidence="4">Methanogenesis marker 2 protein</fullName>
    </submittedName>
</protein>
<keyword evidence="5" id="KW-1185">Reference proteome</keyword>
<evidence type="ECO:0000256" key="1">
    <source>
        <dbReference type="ARBA" id="ARBA00022977"/>
    </source>
</evidence>
<dbReference type="InterPro" id="IPR036921">
    <property type="entry name" value="PurM-like_N_sf"/>
</dbReference>
<dbReference type="Proteomes" id="UP001156601">
    <property type="component" value="Unassembled WGS sequence"/>
</dbReference>
<dbReference type="Gene3D" id="3.90.650.10">
    <property type="entry name" value="PurM-like C-terminal domain"/>
    <property type="match status" value="1"/>
</dbReference>
<evidence type="ECO:0000259" key="2">
    <source>
        <dbReference type="Pfam" id="PF00586"/>
    </source>
</evidence>
<dbReference type="Gene3D" id="3.30.1330.10">
    <property type="entry name" value="PurM-like, N-terminal domain"/>
    <property type="match status" value="1"/>
</dbReference>
<dbReference type="PANTHER" id="PTHR30270:SF0">
    <property type="entry name" value="THIAMINE-MONOPHOSPHATE KINASE"/>
    <property type="match status" value="1"/>
</dbReference>
<dbReference type="RefSeq" id="WP_284216116.1">
    <property type="nucleotide sequence ID" value="NZ_BSOT01000005.1"/>
</dbReference>
<dbReference type="InterPro" id="IPR010918">
    <property type="entry name" value="PurM-like_C_dom"/>
</dbReference>
<name>A0AA37SY07_9ALTE</name>
<dbReference type="GO" id="GO:0009228">
    <property type="term" value="P:thiamine biosynthetic process"/>
    <property type="evidence" value="ECO:0007669"/>
    <property type="project" value="UniProtKB-KW"/>
</dbReference>
<reference evidence="4" key="1">
    <citation type="journal article" date="2014" name="Int. J. Syst. Evol. Microbiol.">
        <title>Complete genome sequence of Corynebacterium casei LMG S-19264T (=DSM 44701T), isolated from a smear-ripened cheese.</title>
        <authorList>
            <consortium name="US DOE Joint Genome Institute (JGI-PGF)"/>
            <person name="Walter F."/>
            <person name="Albersmeier A."/>
            <person name="Kalinowski J."/>
            <person name="Ruckert C."/>
        </authorList>
    </citation>
    <scope>NUCLEOTIDE SEQUENCE</scope>
    <source>
        <strain evidence="4">NBRC 110023</strain>
    </source>
</reference>
<dbReference type="GO" id="GO:0009030">
    <property type="term" value="F:thiamine-phosphate kinase activity"/>
    <property type="evidence" value="ECO:0007669"/>
    <property type="project" value="InterPro"/>
</dbReference>
<dbReference type="PIRSF" id="PIRSF036540">
    <property type="entry name" value="UCP036540_AIR"/>
    <property type="match status" value="1"/>
</dbReference>
<dbReference type="EMBL" id="BSOT01000005">
    <property type="protein sequence ID" value="GLR69806.1"/>
    <property type="molecule type" value="Genomic_DNA"/>
</dbReference>
<dbReference type="InterPro" id="IPR024030">
    <property type="entry name" value="AIR_synthase-rel_sll0787"/>
</dbReference>
<sequence length="341" mass="37121">MQLKQLLDDLREYAGIQHKKDISVVNGLVREAYKHSDHPNGDDTAAIKTDTGYDLLATEGFLSAFVHQDPWFAGWCSVMVNVSDVAAMGGRPTAIVNTIWALNSPQTHKIYEGMVAASQAFQVPIVGGHTNFQTNQTYLSASILGKAATLMSSFAAKPNDVLVAAIDLRGAFRPPFLNWNAATKAPPARLRADIALLPYIADNKLAHAAKDISQAGILGTCVMLLESSGVGAEISLDKIPKPPDVTWHDWLRTFPSYGYIFAMSKDNAKRLISTFTARGISAEEIGDVTRCPEVMVNSMRERYLFWNTADESLTGMTDTSNKKQETTEVGTKAASEFGCIS</sequence>
<dbReference type="InterPro" id="IPR006283">
    <property type="entry name" value="ThiL-like"/>
</dbReference>
<evidence type="ECO:0000259" key="3">
    <source>
        <dbReference type="Pfam" id="PF02769"/>
    </source>
</evidence>
<accession>A0AA37SY07</accession>
<gene>
    <name evidence="4" type="ORF">GCM10007852_07140</name>
</gene>
<dbReference type="SUPFAM" id="SSF55326">
    <property type="entry name" value="PurM N-terminal domain-like"/>
    <property type="match status" value="1"/>
</dbReference>